<accession>A0A291NKM0</accession>
<dbReference type="Proteomes" id="UP000229926">
    <property type="component" value="Segment"/>
</dbReference>
<dbReference type="EMBL" id="KY114934">
    <property type="protein sequence ID" value="ATI99371.1"/>
    <property type="molecule type" value="Genomic_DNA"/>
</dbReference>
<dbReference type="RefSeq" id="YP_009792472.1">
    <property type="nucleotide sequence ID" value="NC_047859.1"/>
</dbReference>
<protein>
    <submittedName>
        <fullName evidence="1">Uncharacterized protein</fullName>
    </submittedName>
</protein>
<evidence type="ECO:0000313" key="1">
    <source>
        <dbReference type="EMBL" id="ATI99371.1"/>
    </source>
</evidence>
<reference evidence="1 2" key="1">
    <citation type="submission" date="2016-11" db="EMBL/GenBank/DDBJ databases">
        <title>Isolation and characterization of Siphoviridae bacteriophage capable of lysing multidrug-resistant Salmonella.</title>
        <authorList>
            <person name="Chen Y."/>
            <person name="Song J."/>
            <person name="Wu B."/>
        </authorList>
    </citation>
    <scope>NUCLEOTIDE SEQUENCE [LARGE SCALE GENOMIC DNA]</scope>
</reference>
<name>A0A291NKM0_9CAUD</name>
<proteinExistence type="predicted"/>
<dbReference type="GeneID" id="54982678"/>
<organism evidence="1 2">
    <name type="scientific">Salmonella phage SP01</name>
    <dbReference type="NCBI Taxonomy" id="1920294"/>
    <lineage>
        <taxon>Viruses</taxon>
        <taxon>Duplodnaviria</taxon>
        <taxon>Heunggongvirae</taxon>
        <taxon>Uroviricota</taxon>
        <taxon>Caudoviricetes</taxon>
        <taxon>Demerecviridae</taxon>
        <taxon>Markadamsvirinae</taxon>
        <taxon>Tequintavirus</taxon>
        <taxon>Tequintavirus SP01</taxon>
    </lineage>
</organism>
<keyword evidence="2" id="KW-1185">Reference proteome</keyword>
<sequence>MEWVIIGIFVLLILLFVGLRVIDTSVTQTEIRLMQLSNRLSRIETLLEERK</sequence>
<dbReference type="KEGG" id="vg:54982678"/>
<evidence type="ECO:0000313" key="2">
    <source>
        <dbReference type="Proteomes" id="UP000229926"/>
    </source>
</evidence>